<proteinExistence type="predicted"/>
<reference evidence="2 3" key="1">
    <citation type="journal article" date="2012" name="Eukaryot. Cell">
        <title>Draft genome sequence of CBS 2479, the standard type strain of Trichosporon asahii.</title>
        <authorList>
            <person name="Yang R.Y."/>
            <person name="Li H.T."/>
            <person name="Zhu H."/>
            <person name="Zhou G.P."/>
            <person name="Wang M."/>
            <person name="Wang L."/>
        </authorList>
    </citation>
    <scope>NUCLEOTIDE SEQUENCE [LARGE SCALE GENOMIC DNA]</scope>
    <source>
        <strain evidence="3">ATCC 90039 / CBS 2479 / JCM 2466 / KCTC 7840 / NCYC 2677 / UAMH 7654</strain>
    </source>
</reference>
<feature type="region of interest" description="Disordered" evidence="1">
    <location>
        <begin position="1"/>
        <end position="129"/>
    </location>
</feature>
<feature type="compositionally biased region" description="Low complexity" evidence="1">
    <location>
        <begin position="39"/>
        <end position="52"/>
    </location>
</feature>
<evidence type="ECO:0000256" key="1">
    <source>
        <dbReference type="SAM" id="MobiDB-lite"/>
    </source>
</evidence>
<gene>
    <name evidence="2" type="ORF">A1Q1_00113</name>
</gene>
<feature type="compositionally biased region" description="Acidic residues" evidence="1">
    <location>
        <begin position="53"/>
        <end position="62"/>
    </location>
</feature>
<dbReference type="GeneID" id="25983627"/>
<feature type="compositionally biased region" description="Low complexity" evidence="1">
    <location>
        <begin position="63"/>
        <end position="76"/>
    </location>
</feature>
<feature type="compositionally biased region" description="Polar residues" evidence="1">
    <location>
        <begin position="100"/>
        <end position="110"/>
    </location>
</feature>
<dbReference type="EMBL" id="ALBS01000009">
    <property type="protein sequence ID" value="EJT53106.1"/>
    <property type="molecule type" value="Genomic_DNA"/>
</dbReference>
<dbReference type="AlphaFoldDB" id="J8TIR5"/>
<protein>
    <submittedName>
        <fullName evidence="2">Uncharacterized protein</fullName>
    </submittedName>
</protein>
<dbReference type="KEGG" id="tasa:A1Q1_00113"/>
<comment type="caution">
    <text evidence="2">The sequence shown here is derived from an EMBL/GenBank/DDBJ whole genome shotgun (WGS) entry which is preliminary data.</text>
</comment>
<dbReference type="HOGENOM" id="CLU_1679201_0_0_1"/>
<evidence type="ECO:0000313" key="2">
    <source>
        <dbReference type="EMBL" id="EJT53106.1"/>
    </source>
</evidence>
<name>J8TIR5_TRIAS</name>
<dbReference type="VEuPathDB" id="FungiDB:A1Q1_00113"/>
<accession>J8TIR5</accession>
<evidence type="ECO:0000313" key="3">
    <source>
        <dbReference type="Proteomes" id="UP000002748"/>
    </source>
</evidence>
<organism evidence="2 3">
    <name type="scientific">Trichosporon asahii var. asahii (strain ATCC 90039 / CBS 2479 / JCM 2466 / KCTC 7840 / NBRC 103889/ NCYC 2677 / UAMH 7654)</name>
    <name type="common">Yeast</name>
    <dbReference type="NCBI Taxonomy" id="1186058"/>
    <lineage>
        <taxon>Eukaryota</taxon>
        <taxon>Fungi</taxon>
        <taxon>Dikarya</taxon>
        <taxon>Basidiomycota</taxon>
        <taxon>Agaricomycotina</taxon>
        <taxon>Tremellomycetes</taxon>
        <taxon>Trichosporonales</taxon>
        <taxon>Trichosporonaceae</taxon>
        <taxon>Trichosporon</taxon>
    </lineage>
</organism>
<sequence>MPTDAMARPSALTLGPNSSFASPGFGGRSLRSPLDRPRTSPLRSSSLRSEISSDSDAEEEDQSATSSTSSNDSNDSAESEDRRPFALPQRTPRVRFSPMTPANPSANKSQPLARALLNRALTPNNAQPKKTTKIIVPTKTIRTTFELGLTSNELARK</sequence>
<dbReference type="RefSeq" id="XP_014184429.1">
    <property type="nucleotide sequence ID" value="XM_014328954.1"/>
</dbReference>
<dbReference type="Proteomes" id="UP000002748">
    <property type="component" value="Unassembled WGS sequence"/>
</dbReference>